<feature type="active site" evidence="5">
    <location>
        <position position="86"/>
    </location>
</feature>
<dbReference type="PANTHER" id="PTHR47966">
    <property type="entry name" value="BETA-SITE APP-CLEAVING ENZYME, ISOFORM A-RELATED"/>
    <property type="match status" value="1"/>
</dbReference>
<dbReference type="PROSITE" id="PS51767">
    <property type="entry name" value="PEPTIDASE_A1"/>
    <property type="match status" value="1"/>
</dbReference>
<protein>
    <recommendedName>
        <fullName evidence="9">Peptidase A1 domain-containing protein</fullName>
    </recommendedName>
</protein>
<evidence type="ECO:0000256" key="3">
    <source>
        <dbReference type="ARBA" id="ARBA00022750"/>
    </source>
</evidence>
<dbReference type="SUPFAM" id="SSF50630">
    <property type="entry name" value="Acid proteases"/>
    <property type="match status" value="1"/>
</dbReference>
<dbReference type="PANTHER" id="PTHR47966:SF51">
    <property type="entry name" value="BETA-SITE APP-CLEAVING ENZYME, ISOFORM A-RELATED"/>
    <property type="match status" value="1"/>
</dbReference>
<evidence type="ECO:0000259" key="9">
    <source>
        <dbReference type="PROSITE" id="PS51767"/>
    </source>
</evidence>
<reference evidence="10" key="1">
    <citation type="submission" date="2015-11" db="EMBL/GenBank/DDBJ databases">
        <title>De novo transcriptome assembly of four potential Pierce s Disease insect vectors from Arizona vineyards.</title>
        <authorList>
            <person name="Tassone E.E."/>
        </authorList>
    </citation>
    <scope>NUCLEOTIDE SEQUENCE</scope>
</reference>
<keyword evidence="4 7" id="KW-0378">Hydrolase</keyword>
<dbReference type="InterPro" id="IPR033121">
    <property type="entry name" value="PEPTIDASE_A1"/>
</dbReference>
<feature type="disulfide bond" evidence="6">
    <location>
        <begin position="309"/>
        <end position="346"/>
    </location>
</feature>
<dbReference type="GO" id="GO:0006508">
    <property type="term" value="P:proteolysis"/>
    <property type="evidence" value="ECO:0007669"/>
    <property type="project" value="UniProtKB-KW"/>
</dbReference>
<evidence type="ECO:0000256" key="1">
    <source>
        <dbReference type="ARBA" id="ARBA00007447"/>
    </source>
</evidence>
<evidence type="ECO:0000256" key="5">
    <source>
        <dbReference type="PIRSR" id="PIRSR601461-1"/>
    </source>
</evidence>
<evidence type="ECO:0000313" key="10">
    <source>
        <dbReference type="EMBL" id="JAS88721.1"/>
    </source>
</evidence>
<gene>
    <name evidence="10" type="ORF">g.7576</name>
</gene>
<evidence type="ECO:0000256" key="6">
    <source>
        <dbReference type="PIRSR" id="PIRSR601461-2"/>
    </source>
</evidence>
<keyword evidence="6" id="KW-1015">Disulfide bond</keyword>
<dbReference type="PRINTS" id="PR00792">
    <property type="entry name" value="PEPSIN"/>
</dbReference>
<keyword evidence="2 7" id="KW-0645">Protease</keyword>
<feature type="chain" id="PRO_5008585222" description="Peptidase A1 domain-containing protein" evidence="8">
    <location>
        <begin position="25"/>
        <end position="385"/>
    </location>
</feature>
<evidence type="ECO:0000256" key="7">
    <source>
        <dbReference type="RuleBase" id="RU000454"/>
    </source>
</evidence>
<dbReference type="Gene3D" id="2.40.70.10">
    <property type="entry name" value="Acid Proteases"/>
    <property type="match status" value="2"/>
</dbReference>
<evidence type="ECO:0000256" key="4">
    <source>
        <dbReference type="ARBA" id="ARBA00022801"/>
    </source>
</evidence>
<feature type="signal peptide" evidence="8">
    <location>
        <begin position="1"/>
        <end position="24"/>
    </location>
</feature>
<evidence type="ECO:0000256" key="2">
    <source>
        <dbReference type="ARBA" id="ARBA00022670"/>
    </source>
</evidence>
<name>A0A1B6IP71_9HEMI</name>
<dbReference type="InterPro" id="IPR001461">
    <property type="entry name" value="Aspartic_peptidase_A1"/>
</dbReference>
<accession>A0A1B6IP71</accession>
<keyword evidence="3 7" id="KW-0064">Aspartyl protease</keyword>
<sequence>MYRTATIVAVQLVGLLCAASISDSSNDGVLTIGLQKNALNLAHLTGHLKALSKKSGEISLKDVQDMYYYGPITVGTPPQKELVDFDTGSSDLWIPSKQICKSQPSYCKVHRTYNDKKSKTYKKNGKPFSITYGSGKVSGFVSQDNIKVGGLPVKGQLFGEATEIDSNTASAKFDGLLGMAFTSLSSIGTDPPFVNMVKQKVVKKPVFAFYLNKDEPSSDASKKQSAELVLGGVDPKHYTGDFVFAPVKVPLYWNITVDGMYLKKKKLFGSYPAIPDTGTTLIYGPPDAILPINKAIGGQPEQGIYVVDCSKIDSFPDVYVSISGQKLVMNAPDYIIKVKDSSGLTCISSFVPANMPFYILGDPFLRKYYTQFDMGNNQVGFALAK</sequence>
<dbReference type="InterPro" id="IPR001969">
    <property type="entry name" value="Aspartic_peptidase_AS"/>
</dbReference>
<dbReference type="PROSITE" id="PS00141">
    <property type="entry name" value="ASP_PROTEASE"/>
    <property type="match status" value="1"/>
</dbReference>
<dbReference type="InterPro" id="IPR021109">
    <property type="entry name" value="Peptidase_aspartic_dom_sf"/>
</dbReference>
<dbReference type="AlphaFoldDB" id="A0A1B6IP71"/>
<keyword evidence="8" id="KW-0732">Signal</keyword>
<feature type="domain" description="Peptidase A1" evidence="9">
    <location>
        <begin position="68"/>
        <end position="382"/>
    </location>
</feature>
<comment type="similarity">
    <text evidence="1 7">Belongs to the peptidase A1 family.</text>
</comment>
<feature type="active site" evidence="5">
    <location>
        <position position="276"/>
    </location>
</feature>
<proteinExistence type="inferred from homology"/>
<organism evidence="10">
    <name type="scientific">Homalodisca liturata</name>
    <dbReference type="NCBI Taxonomy" id="320908"/>
    <lineage>
        <taxon>Eukaryota</taxon>
        <taxon>Metazoa</taxon>
        <taxon>Ecdysozoa</taxon>
        <taxon>Arthropoda</taxon>
        <taxon>Hexapoda</taxon>
        <taxon>Insecta</taxon>
        <taxon>Pterygota</taxon>
        <taxon>Neoptera</taxon>
        <taxon>Paraneoptera</taxon>
        <taxon>Hemiptera</taxon>
        <taxon>Auchenorrhyncha</taxon>
        <taxon>Membracoidea</taxon>
        <taxon>Cicadellidae</taxon>
        <taxon>Cicadellinae</taxon>
        <taxon>Proconiini</taxon>
        <taxon>Homalodisca</taxon>
    </lineage>
</organism>
<dbReference type="GO" id="GO:0004190">
    <property type="term" value="F:aspartic-type endopeptidase activity"/>
    <property type="evidence" value="ECO:0007669"/>
    <property type="project" value="UniProtKB-KW"/>
</dbReference>
<dbReference type="Pfam" id="PF00026">
    <property type="entry name" value="Asp"/>
    <property type="match status" value="1"/>
</dbReference>
<dbReference type="FunFam" id="2.40.70.10:FF:000115">
    <property type="entry name" value="Lysosomal aspartic protease"/>
    <property type="match status" value="1"/>
</dbReference>
<dbReference type="EMBL" id="GECU01018985">
    <property type="protein sequence ID" value="JAS88721.1"/>
    <property type="molecule type" value="Transcribed_RNA"/>
</dbReference>
<evidence type="ECO:0000256" key="8">
    <source>
        <dbReference type="SAM" id="SignalP"/>
    </source>
</evidence>